<feature type="region of interest" description="Disordered" evidence="1">
    <location>
        <begin position="347"/>
        <end position="371"/>
    </location>
</feature>
<evidence type="ECO:0000259" key="3">
    <source>
        <dbReference type="Pfam" id="PF07603"/>
    </source>
</evidence>
<protein>
    <submittedName>
        <fullName evidence="4">Lipoprotein</fullName>
    </submittedName>
</protein>
<dbReference type="AlphaFoldDB" id="A0AAV7ZPV1"/>
<comment type="caution">
    <text evidence="4">The sequence shown here is derived from an EMBL/GenBank/DDBJ whole genome shotgun (WGS) entry which is preliminary data.</text>
</comment>
<feature type="compositionally biased region" description="Basic and acidic residues" evidence="1">
    <location>
        <begin position="352"/>
        <end position="364"/>
    </location>
</feature>
<name>A0AAV7ZPV1_9EUKA</name>
<feature type="chain" id="PRO_5043698152" evidence="2">
    <location>
        <begin position="20"/>
        <end position="428"/>
    </location>
</feature>
<feature type="compositionally biased region" description="Acidic residues" evidence="1">
    <location>
        <begin position="387"/>
        <end position="399"/>
    </location>
</feature>
<feature type="domain" description="Lcl C-terminal" evidence="3">
    <location>
        <begin position="225"/>
        <end position="324"/>
    </location>
</feature>
<dbReference type="PANTHER" id="PTHR35812">
    <property type="entry name" value="LIPOPROTEIN"/>
    <property type="match status" value="1"/>
</dbReference>
<evidence type="ECO:0000313" key="5">
    <source>
        <dbReference type="Proteomes" id="UP001146793"/>
    </source>
</evidence>
<feature type="region of interest" description="Disordered" evidence="1">
    <location>
        <begin position="386"/>
        <end position="407"/>
    </location>
</feature>
<evidence type="ECO:0000313" key="4">
    <source>
        <dbReference type="EMBL" id="KAJ3442440.1"/>
    </source>
</evidence>
<evidence type="ECO:0000256" key="2">
    <source>
        <dbReference type="SAM" id="SignalP"/>
    </source>
</evidence>
<keyword evidence="2" id="KW-0732">Signal</keyword>
<gene>
    <name evidence="4" type="ORF">M0812_12175</name>
</gene>
<sequence length="428" mass="48604">MRLVLVFFLLIIVILCTDSIYVVVDTFQDVCYDDQKEVDTCPDEGSTYYGQDAQYEGTQASYVDNLDGTILDQNTGLLWQKDPTTTKKYFDDALEEADTFTLGDCPDGWRLPSIQELYTLIDFRGLEAQNAEDMIPFIDTDYFDFYYGNESTERLIDAQYWSSNEYLGTTMVNDECVFGVNFADGRIKCYPNNQYEGAKKMSFVRYVCDNPDYATNDFLDNGDDTISDSGTKLMWSKTDSGDTGMNWEEALEYAESSTHANYTDWRLPNIKELHTIVNYDRAPDSKDSTKVGPAIYTPFEISDDANYFWSSTTHNIGSGAYVAFRQAWGWIEDSDTGEWEKLNVHGAGAQRSDPKSGDPDDYPHGHGPQGDMISIYNYVRIVRDYDPSDNNDDDDDDNDNNTSSTSSSLSLNLFLCALLFCLLQFLYT</sequence>
<accession>A0AAV7ZPV1</accession>
<keyword evidence="4" id="KW-0449">Lipoprotein</keyword>
<reference evidence="4" key="1">
    <citation type="submission" date="2022-08" db="EMBL/GenBank/DDBJ databases">
        <title>Novel sulphate-reducing endosymbionts in the free-living metamonad Anaeramoeba.</title>
        <authorList>
            <person name="Jerlstrom-Hultqvist J."/>
            <person name="Cepicka I."/>
            <person name="Gallot-Lavallee L."/>
            <person name="Salas-Leiva D."/>
            <person name="Curtis B.A."/>
            <person name="Zahonova K."/>
            <person name="Pipaliya S."/>
            <person name="Dacks J."/>
            <person name="Roger A.J."/>
        </authorList>
    </citation>
    <scope>NUCLEOTIDE SEQUENCE</scope>
    <source>
        <strain evidence="4">Busselton2</strain>
    </source>
</reference>
<dbReference type="Proteomes" id="UP001146793">
    <property type="component" value="Unassembled WGS sequence"/>
</dbReference>
<dbReference type="InterPro" id="IPR011460">
    <property type="entry name" value="Lcl_C"/>
</dbReference>
<proteinExistence type="predicted"/>
<evidence type="ECO:0000256" key="1">
    <source>
        <dbReference type="SAM" id="MobiDB-lite"/>
    </source>
</evidence>
<dbReference type="Pfam" id="PF07603">
    <property type="entry name" value="Lcl_C"/>
    <property type="match status" value="2"/>
</dbReference>
<dbReference type="PANTHER" id="PTHR35812:SF1">
    <property type="entry name" value="LIPOPROTEIN"/>
    <property type="match status" value="1"/>
</dbReference>
<feature type="domain" description="Lcl C-terminal" evidence="3">
    <location>
        <begin position="68"/>
        <end position="194"/>
    </location>
</feature>
<dbReference type="EMBL" id="JANTQA010000026">
    <property type="protein sequence ID" value="KAJ3442440.1"/>
    <property type="molecule type" value="Genomic_DNA"/>
</dbReference>
<organism evidence="4 5">
    <name type="scientific">Anaeramoeba flamelloides</name>
    <dbReference type="NCBI Taxonomy" id="1746091"/>
    <lineage>
        <taxon>Eukaryota</taxon>
        <taxon>Metamonada</taxon>
        <taxon>Anaeramoebidae</taxon>
        <taxon>Anaeramoeba</taxon>
    </lineage>
</organism>
<feature type="signal peptide" evidence="2">
    <location>
        <begin position="1"/>
        <end position="19"/>
    </location>
</feature>